<dbReference type="Gene3D" id="1.10.238.10">
    <property type="entry name" value="EF-hand"/>
    <property type="match status" value="1"/>
</dbReference>
<evidence type="ECO:0000256" key="1">
    <source>
        <dbReference type="SAM" id="SignalP"/>
    </source>
</evidence>
<evidence type="ECO:0000313" key="3">
    <source>
        <dbReference type="EMBL" id="NEX64287.1"/>
    </source>
</evidence>
<dbReference type="CDD" id="cd00051">
    <property type="entry name" value="EFh"/>
    <property type="match status" value="1"/>
</dbReference>
<evidence type="ECO:0000259" key="2">
    <source>
        <dbReference type="PROSITE" id="PS50222"/>
    </source>
</evidence>
<dbReference type="InterPro" id="IPR018247">
    <property type="entry name" value="EF_Hand_1_Ca_BS"/>
</dbReference>
<keyword evidence="4" id="KW-1185">Reference proteome</keyword>
<name>A0A6B3SU87_9BURK</name>
<dbReference type="AlphaFoldDB" id="A0A6B3SU87"/>
<proteinExistence type="predicted"/>
<dbReference type="RefSeq" id="WP_163968222.1">
    <property type="nucleotide sequence ID" value="NZ_JAAIVB010000079.1"/>
</dbReference>
<dbReference type="PROSITE" id="PS50222">
    <property type="entry name" value="EF_HAND_2"/>
    <property type="match status" value="1"/>
</dbReference>
<comment type="caution">
    <text evidence="3">The sequence shown here is derived from an EMBL/GenBank/DDBJ whole genome shotgun (WGS) entry which is preliminary data.</text>
</comment>
<dbReference type="InterPro" id="IPR002048">
    <property type="entry name" value="EF_hand_dom"/>
</dbReference>
<dbReference type="Pfam" id="PF13202">
    <property type="entry name" value="EF-hand_5"/>
    <property type="match status" value="2"/>
</dbReference>
<feature type="chain" id="PRO_5025671027" evidence="1">
    <location>
        <begin position="28"/>
        <end position="109"/>
    </location>
</feature>
<dbReference type="PROSITE" id="PS00018">
    <property type="entry name" value="EF_HAND_1"/>
    <property type="match status" value="1"/>
</dbReference>
<dbReference type="GO" id="GO:0005509">
    <property type="term" value="F:calcium ion binding"/>
    <property type="evidence" value="ECO:0007669"/>
    <property type="project" value="InterPro"/>
</dbReference>
<accession>A0A6B3SU87</accession>
<gene>
    <name evidence="3" type="ORF">G3574_24655</name>
</gene>
<organism evidence="3 4">
    <name type="scientific">Noviherbaspirillum galbum</name>
    <dbReference type="NCBI Taxonomy" id="2709383"/>
    <lineage>
        <taxon>Bacteria</taxon>
        <taxon>Pseudomonadati</taxon>
        <taxon>Pseudomonadota</taxon>
        <taxon>Betaproteobacteria</taxon>
        <taxon>Burkholderiales</taxon>
        <taxon>Oxalobacteraceae</taxon>
        <taxon>Noviherbaspirillum</taxon>
    </lineage>
</organism>
<feature type="domain" description="EF-hand" evidence="2">
    <location>
        <begin position="74"/>
        <end position="109"/>
    </location>
</feature>
<dbReference type="EMBL" id="JAAIVB010000079">
    <property type="protein sequence ID" value="NEX64287.1"/>
    <property type="molecule type" value="Genomic_DNA"/>
</dbReference>
<sequence>MKPILICALLGGLLGSGLAYTQTQAQADGVPQATRPAQGSPARASKRLAKFEEQFSAADTDHDGALTREEAEAAGLKRIVDNFDRLDANKDGKVTREEIRALIRSRISS</sequence>
<keyword evidence="1" id="KW-0732">Signal</keyword>
<dbReference type="Proteomes" id="UP000482155">
    <property type="component" value="Unassembled WGS sequence"/>
</dbReference>
<reference evidence="3 4" key="1">
    <citation type="submission" date="2020-02" db="EMBL/GenBank/DDBJ databases">
        <authorList>
            <person name="Kim M.K."/>
        </authorList>
    </citation>
    <scope>NUCLEOTIDE SEQUENCE [LARGE SCALE GENOMIC DNA]</scope>
    <source>
        <strain evidence="3 4">17J57-3</strain>
    </source>
</reference>
<evidence type="ECO:0000313" key="4">
    <source>
        <dbReference type="Proteomes" id="UP000482155"/>
    </source>
</evidence>
<dbReference type="InterPro" id="IPR011992">
    <property type="entry name" value="EF-hand-dom_pair"/>
</dbReference>
<dbReference type="SMART" id="SM00054">
    <property type="entry name" value="EFh"/>
    <property type="match status" value="2"/>
</dbReference>
<feature type="signal peptide" evidence="1">
    <location>
        <begin position="1"/>
        <end position="27"/>
    </location>
</feature>
<protein>
    <submittedName>
        <fullName evidence="3">EF-hand domain-containing protein</fullName>
    </submittedName>
</protein>
<dbReference type="SUPFAM" id="SSF47473">
    <property type="entry name" value="EF-hand"/>
    <property type="match status" value="1"/>
</dbReference>